<dbReference type="InterPro" id="IPR000477">
    <property type="entry name" value="RT_dom"/>
</dbReference>
<keyword evidence="3" id="KW-1185">Reference proteome</keyword>
<evidence type="ECO:0000313" key="3">
    <source>
        <dbReference type="Proteomes" id="UP000092460"/>
    </source>
</evidence>
<dbReference type="VEuPathDB" id="VectorBase:GPPI032164"/>
<dbReference type="PANTHER" id="PTHR47027:SF20">
    <property type="entry name" value="REVERSE TRANSCRIPTASE-LIKE PROTEIN WITH RNA-DIRECTED DNA POLYMERASE DOMAIN"/>
    <property type="match status" value="1"/>
</dbReference>
<dbReference type="PROSITE" id="PS50878">
    <property type="entry name" value="RT_POL"/>
    <property type="match status" value="1"/>
</dbReference>
<dbReference type="EMBL" id="JXJN01015424">
    <property type="status" value="NOT_ANNOTATED_CDS"/>
    <property type="molecule type" value="Genomic_DNA"/>
</dbReference>
<dbReference type="STRING" id="67801.A0A1B0BJK0"/>
<organism evidence="2 3">
    <name type="scientific">Glossina palpalis gambiensis</name>
    <dbReference type="NCBI Taxonomy" id="67801"/>
    <lineage>
        <taxon>Eukaryota</taxon>
        <taxon>Metazoa</taxon>
        <taxon>Ecdysozoa</taxon>
        <taxon>Arthropoda</taxon>
        <taxon>Hexapoda</taxon>
        <taxon>Insecta</taxon>
        <taxon>Pterygota</taxon>
        <taxon>Neoptera</taxon>
        <taxon>Endopterygota</taxon>
        <taxon>Diptera</taxon>
        <taxon>Brachycera</taxon>
        <taxon>Muscomorpha</taxon>
        <taxon>Hippoboscoidea</taxon>
        <taxon>Glossinidae</taxon>
        <taxon>Glossina</taxon>
    </lineage>
</organism>
<proteinExistence type="predicted"/>
<evidence type="ECO:0000313" key="2">
    <source>
        <dbReference type="EnsemblMetazoa" id="GPPI032164-PA"/>
    </source>
</evidence>
<reference evidence="2" key="2">
    <citation type="submission" date="2020-05" db="UniProtKB">
        <authorList>
            <consortium name="EnsemblMetazoa"/>
        </authorList>
    </citation>
    <scope>IDENTIFICATION</scope>
    <source>
        <strain evidence="2">IAEA</strain>
    </source>
</reference>
<dbReference type="PANTHER" id="PTHR47027">
    <property type="entry name" value="REVERSE TRANSCRIPTASE DOMAIN-CONTAINING PROTEIN"/>
    <property type="match status" value="1"/>
</dbReference>
<sequence>MNERKTSVDCGKTFDKVQDDKLIYIVEGLIDNGKNIRGIKNLCWRQIAEVGYNDISTNYIPINGGVHQGCIWPALPFNVCSELIFKEPIETIKAYIKVNGQFINNIRYRDDATILADNMRDLQTIVQAVNDQSNSFGLSLNIMKTKFMILIKNFPMESRKIGTCAKGMGLALKNVALVLSFRIFIYKDIKQYTNHIKKTAVYNIFRRKRKRVNKT</sequence>
<evidence type="ECO:0000259" key="1">
    <source>
        <dbReference type="PROSITE" id="PS50878"/>
    </source>
</evidence>
<dbReference type="EnsemblMetazoa" id="GPPI032164-RA">
    <property type="protein sequence ID" value="GPPI032164-PA"/>
    <property type="gene ID" value="GPPI032164"/>
</dbReference>
<name>A0A1B0BJK0_9MUSC</name>
<protein>
    <recommendedName>
        <fullName evidence="1">Reverse transcriptase domain-containing protein</fullName>
    </recommendedName>
</protein>
<dbReference type="AlphaFoldDB" id="A0A1B0BJK0"/>
<dbReference type="Pfam" id="PF00078">
    <property type="entry name" value="RVT_1"/>
    <property type="match status" value="1"/>
</dbReference>
<feature type="domain" description="Reverse transcriptase" evidence="1">
    <location>
        <begin position="1"/>
        <end position="172"/>
    </location>
</feature>
<reference evidence="3" key="1">
    <citation type="submission" date="2015-01" db="EMBL/GenBank/DDBJ databases">
        <authorList>
            <person name="Aksoy S."/>
            <person name="Warren W."/>
            <person name="Wilson R.K."/>
        </authorList>
    </citation>
    <scope>NUCLEOTIDE SEQUENCE [LARGE SCALE GENOMIC DNA]</scope>
    <source>
        <strain evidence="3">IAEA</strain>
    </source>
</reference>
<dbReference type="Proteomes" id="UP000092460">
    <property type="component" value="Unassembled WGS sequence"/>
</dbReference>
<accession>A0A1B0BJK0</accession>